<keyword evidence="3" id="KW-1185">Reference proteome</keyword>
<accession>A0A3A8NRS2</accession>
<sequence>MFLNSLLSVFAGAWLLAAAPFTVTVKSAGYSARSDGETVTVSQVIKKGLADKAGLKKGMTLLSITMPIRPFTSNTPLAQLNKAELQDALTPPPGELLELRVASDGPGSVLLQSREPFPDNPFPVVPLAKEQLERLTPLQMNLYFARLSQFASEARNQPVLKTEQETTAHVVKGRLEGVEGGGYTSLQVHPRLILDAECQSPLEKVELRGGAGFKALTLRPDAPDRTGKRFVLDLPLWKAGDVVQACARARTSLERTLHVRMSCQGRPALERDVPVKLTVSCSDTLPATLSYERKVLFLEKPYEFLVGDKEPLTVQVWLERLMPRPAKAALVELDAGGKVLKRIMEIPIPADPRERQTFQVPLDTTTSHTVRLAIEARFADGTTWLGAPETREIRTQEQVDARTRRVVEGRAKMDAFEKRFAEQFNDPCVDLPATMKWLQAQSDLEYASAEESGHSFSYKVEGALAPLIFSCH</sequence>
<dbReference type="SUPFAM" id="SSF50156">
    <property type="entry name" value="PDZ domain-like"/>
    <property type="match status" value="1"/>
</dbReference>
<evidence type="ECO:0000256" key="1">
    <source>
        <dbReference type="SAM" id="SignalP"/>
    </source>
</evidence>
<comment type="caution">
    <text evidence="2">The sequence shown here is derived from an EMBL/GenBank/DDBJ whole genome shotgun (WGS) entry which is preliminary data.</text>
</comment>
<feature type="signal peptide" evidence="1">
    <location>
        <begin position="1"/>
        <end position="18"/>
    </location>
</feature>
<proteinExistence type="predicted"/>
<dbReference type="Gene3D" id="2.30.42.10">
    <property type="match status" value="1"/>
</dbReference>
<gene>
    <name evidence="2" type="ORF">D7X12_09345</name>
</gene>
<dbReference type="EMBL" id="RAWG01000043">
    <property type="protein sequence ID" value="RKH44871.1"/>
    <property type="molecule type" value="Genomic_DNA"/>
</dbReference>
<dbReference type="RefSeq" id="WP_120624919.1">
    <property type="nucleotide sequence ID" value="NZ_RAWG01000043.1"/>
</dbReference>
<protein>
    <recommendedName>
        <fullName evidence="4">PDZ domain-containing protein</fullName>
    </recommendedName>
</protein>
<name>A0A3A8NRS2_9BACT</name>
<dbReference type="AlphaFoldDB" id="A0A3A8NRS2"/>
<reference evidence="3" key="1">
    <citation type="submission" date="2018-09" db="EMBL/GenBank/DDBJ databases">
        <authorList>
            <person name="Livingstone P.G."/>
            <person name="Whitworth D.E."/>
        </authorList>
    </citation>
    <scope>NUCLEOTIDE SEQUENCE [LARGE SCALE GENOMIC DNA]</scope>
    <source>
        <strain evidence="3">CA040B</strain>
    </source>
</reference>
<evidence type="ECO:0008006" key="4">
    <source>
        <dbReference type="Google" id="ProtNLM"/>
    </source>
</evidence>
<dbReference type="InterPro" id="IPR036034">
    <property type="entry name" value="PDZ_sf"/>
</dbReference>
<keyword evidence="1" id="KW-0732">Signal</keyword>
<evidence type="ECO:0000313" key="3">
    <source>
        <dbReference type="Proteomes" id="UP000273405"/>
    </source>
</evidence>
<dbReference type="OrthoDB" id="5490183at2"/>
<evidence type="ECO:0000313" key="2">
    <source>
        <dbReference type="EMBL" id="RKH44871.1"/>
    </source>
</evidence>
<organism evidence="2 3">
    <name type="scientific">Corallococcus sicarius</name>
    <dbReference type="NCBI Taxonomy" id="2316726"/>
    <lineage>
        <taxon>Bacteria</taxon>
        <taxon>Pseudomonadati</taxon>
        <taxon>Myxococcota</taxon>
        <taxon>Myxococcia</taxon>
        <taxon>Myxococcales</taxon>
        <taxon>Cystobacterineae</taxon>
        <taxon>Myxococcaceae</taxon>
        <taxon>Corallococcus</taxon>
    </lineage>
</organism>
<dbReference type="Proteomes" id="UP000273405">
    <property type="component" value="Unassembled WGS sequence"/>
</dbReference>
<feature type="chain" id="PRO_5017357177" description="PDZ domain-containing protein" evidence="1">
    <location>
        <begin position="19"/>
        <end position="472"/>
    </location>
</feature>